<keyword evidence="10" id="KW-1185">Reference proteome</keyword>
<dbReference type="EMBL" id="JBHUEM010000013">
    <property type="protein sequence ID" value="MFD1736901.1"/>
    <property type="molecule type" value="Genomic_DNA"/>
</dbReference>
<evidence type="ECO:0000259" key="7">
    <source>
        <dbReference type="Pfam" id="PF01386"/>
    </source>
</evidence>
<dbReference type="InterPro" id="IPR020930">
    <property type="entry name" value="Ribosomal_uL5_bac-type"/>
</dbReference>
<evidence type="ECO:0000256" key="1">
    <source>
        <dbReference type="ARBA" id="ARBA00022730"/>
    </source>
</evidence>
<evidence type="ECO:0000259" key="8">
    <source>
        <dbReference type="Pfam" id="PF14693"/>
    </source>
</evidence>
<evidence type="ECO:0000313" key="9">
    <source>
        <dbReference type="EMBL" id="MFD1736901.1"/>
    </source>
</evidence>
<reference evidence="10" key="1">
    <citation type="journal article" date="2019" name="Int. J. Syst. Evol. Microbiol.">
        <title>The Global Catalogue of Microorganisms (GCM) 10K type strain sequencing project: providing services to taxonomists for standard genome sequencing and annotation.</title>
        <authorList>
            <consortium name="The Broad Institute Genomics Platform"/>
            <consortium name="The Broad Institute Genome Sequencing Center for Infectious Disease"/>
            <person name="Wu L."/>
            <person name="Ma J."/>
        </authorList>
    </citation>
    <scope>NUCLEOTIDE SEQUENCE [LARGE SCALE GENOMIC DNA]</scope>
    <source>
        <strain evidence="10">CCUG 49339</strain>
    </source>
</reference>
<dbReference type="Gene3D" id="2.170.120.20">
    <property type="entry name" value="Ribosomal protein L25, beta domain"/>
    <property type="match status" value="1"/>
</dbReference>
<feature type="region of interest" description="Disordered" evidence="6">
    <location>
        <begin position="181"/>
        <end position="209"/>
    </location>
</feature>
<keyword evidence="4 5" id="KW-0687">Ribonucleoprotein</keyword>
<dbReference type="NCBIfam" id="TIGR00731">
    <property type="entry name" value="bL25_bact_ctc"/>
    <property type="match status" value="1"/>
</dbReference>
<dbReference type="InterPro" id="IPR020056">
    <property type="entry name" value="Rbsml_bL25/Gln-tRNA_synth_N"/>
</dbReference>
<dbReference type="Pfam" id="PF01386">
    <property type="entry name" value="Ribosomal_L25p"/>
    <property type="match status" value="1"/>
</dbReference>
<comment type="function">
    <text evidence="5">This is one of the proteins that binds to the 5S RNA in the ribosome where it forms part of the central protuberance.</text>
</comment>
<feature type="domain" description="Large ribosomal subunit protein bL25 beta" evidence="8">
    <location>
        <begin position="100"/>
        <end position="182"/>
    </location>
</feature>
<dbReference type="InterPro" id="IPR020057">
    <property type="entry name" value="Ribosomal_bL25_b-dom"/>
</dbReference>
<feature type="domain" description="Large ribosomal subunit protein bL25 L25" evidence="7">
    <location>
        <begin position="6"/>
        <end position="92"/>
    </location>
</feature>
<evidence type="ECO:0000256" key="6">
    <source>
        <dbReference type="SAM" id="MobiDB-lite"/>
    </source>
</evidence>
<comment type="caution">
    <text evidence="9">The sequence shown here is derived from an EMBL/GenBank/DDBJ whole genome shotgun (WGS) entry which is preliminary data.</text>
</comment>
<evidence type="ECO:0000256" key="4">
    <source>
        <dbReference type="ARBA" id="ARBA00023274"/>
    </source>
</evidence>
<proteinExistence type="inferred from homology"/>
<name>A0ABW4LQY7_9BACI</name>
<dbReference type="InterPro" id="IPR037121">
    <property type="entry name" value="Ribosomal_bL25_C"/>
</dbReference>
<gene>
    <name evidence="5" type="primary">rplY</name>
    <name evidence="5" type="synonym">ctc</name>
    <name evidence="9" type="ORF">ACFSCX_10025</name>
</gene>
<dbReference type="InterPro" id="IPR011035">
    <property type="entry name" value="Ribosomal_bL25/Gln-tRNA_synth"/>
</dbReference>
<keyword evidence="3 5" id="KW-0689">Ribosomal protein</keyword>
<sequence>MAQAMLKMEERTNLKHSQNRVIREKGSFPAVIYGNKQASKPVAIDSSEFIKVIREVGRNGILTLTGAGENVQVMLHDLQTDPLKNEIIHADFYIVDMSSEVEVNVNIHLTGEAIGVKSGGVLQQSMHEISVTALPSNIPASIDVDVTSLDVNETVYVKDLPTGNYTINHEESQVIASILPPKVEEELDSGETQDGVDETNGTEGDEEEK</sequence>
<dbReference type="GO" id="GO:0005840">
    <property type="term" value="C:ribosome"/>
    <property type="evidence" value="ECO:0007669"/>
    <property type="project" value="UniProtKB-KW"/>
</dbReference>
<dbReference type="SUPFAM" id="SSF50715">
    <property type="entry name" value="Ribosomal protein L25-like"/>
    <property type="match status" value="1"/>
</dbReference>
<dbReference type="PANTHER" id="PTHR33284:SF1">
    <property type="entry name" value="RIBOSOMAL PROTEIN L25_GLN-TRNA SYNTHETASE, ANTI-CODON-BINDING DOMAIN-CONTAINING PROTEIN"/>
    <property type="match status" value="1"/>
</dbReference>
<protein>
    <recommendedName>
        <fullName evidence="5">Large ribosomal subunit protein bL25</fullName>
    </recommendedName>
    <alternativeName>
        <fullName evidence="5">General stress protein CTC</fullName>
    </alternativeName>
</protein>
<keyword evidence="1 5" id="KW-0699">rRNA-binding</keyword>
<feature type="compositionally biased region" description="Acidic residues" evidence="6">
    <location>
        <begin position="185"/>
        <end position="197"/>
    </location>
</feature>
<organism evidence="9 10">
    <name type="scientific">Bacillus salitolerans</name>
    <dbReference type="NCBI Taxonomy" id="1437434"/>
    <lineage>
        <taxon>Bacteria</taxon>
        <taxon>Bacillati</taxon>
        <taxon>Bacillota</taxon>
        <taxon>Bacilli</taxon>
        <taxon>Bacillales</taxon>
        <taxon>Bacillaceae</taxon>
        <taxon>Bacillus</taxon>
    </lineage>
</organism>
<keyword evidence="2 5" id="KW-0694">RNA-binding</keyword>
<dbReference type="PANTHER" id="PTHR33284">
    <property type="entry name" value="RIBOSOMAL PROTEIN L25/GLN-TRNA SYNTHETASE, ANTI-CODON-BINDING DOMAIN-CONTAINING PROTEIN"/>
    <property type="match status" value="1"/>
</dbReference>
<evidence type="ECO:0000313" key="10">
    <source>
        <dbReference type="Proteomes" id="UP001597214"/>
    </source>
</evidence>
<dbReference type="HAMAP" id="MF_01334">
    <property type="entry name" value="Ribosomal_bL25_CTC"/>
    <property type="match status" value="1"/>
</dbReference>
<comment type="similarity">
    <text evidence="5">Belongs to the bacterial ribosomal protein bL25 family. CTC subfamily.</text>
</comment>
<evidence type="ECO:0000256" key="2">
    <source>
        <dbReference type="ARBA" id="ARBA00022884"/>
    </source>
</evidence>
<dbReference type="InterPro" id="IPR029751">
    <property type="entry name" value="Ribosomal_L25_dom"/>
</dbReference>
<dbReference type="Proteomes" id="UP001597214">
    <property type="component" value="Unassembled WGS sequence"/>
</dbReference>
<dbReference type="Gene3D" id="2.40.240.10">
    <property type="entry name" value="Ribosomal Protein L25, Chain P"/>
    <property type="match status" value="1"/>
</dbReference>
<evidence type="ECO:0000256" key="3">
    <source>
        <dbReference type="ARBA" id="ARBA00022980"/>
    </source>
</evidence>
<evidence type="ECO:0000256" key="5">
    <source>
        <dbReference type="HAMAP-Rule" id="MF_01334"/>
    </source>
</evidence>
<dbReference type="InterPro" id="IPR001021">
    <property type="entry name" value="Ribosomal_bL25_long"/>
</dbReference>
<comment type="subunit">
    <text evidence="5">Part of the 50S ribosomal subunit; part of the 5S rRNA/L5/L18/L25 subcomplex. Contacts the 5S rRNA. Binds to the 5S rRNA independently of L5 and L18.</text>
</comment>
<dbReference type="CDD" id="cd00495">
    <property type="entry name" value="Ribosomal_L25_TL5_CTC"/>
    <property type="match status" value="1"/>
</dbReference>
<dbReference type="RefSeq" id="WP_377928083.1">
    <property type="nucleotide sequence ID" value="NZ_JBHUEM010000013.1"/>
</dbReference>
<dbReference type="NCBIfam" id="NF004133">
    <property type="entry name" value="PRK05618.2-4"/>
    <property type="match status" value="1"/>
</dbReference>
<accession>A0ABW4LQY7</accession>
<dbReference type="Pfam" id="PF14693">
    <property type="entry name" value="Ribosomal_TL5_C"/>
    <property type="match status" value="1"/>
</dbReference>